<evidence type="ECO:0008006" key="5">
    <source>
        <dbReference type="Google" id="ProtNLM"/>
    </source>
</evidence>
<gene>
    <name evidence="3" type="ORF">MAF45_05790</name>
</gene>
<proteinExistence type="predicted"/>
<sequence length="360" mass="38814">MSTEMLLAVVLIILAVAAVTYYCIGRKSRTDGSRQGTPFEHVDPKVELSSLKPDAGQQDAGARQTEPGVKRDEPKAGADSPAELRQPEPAALGEESLTEQPDIDQMTEVVVRLSCKVPFSSNQALLASQPLRSQDFGVPLRIQVKNQFTKLWGPIQRGSNTYTDMIIALQLATRRGRVDELAAGNFAAAVNQAVGTLDADADVVDVPSIVAQAKSVKALIDRYSMRLSIGVKGPLPVSQQMAMDIARGCGFDIRGKSVEKRDRDSGAPWLRMLPHPQVPNMVVFELMPALCTPSCNPLGALFGVANDAAARLSGQITDASGRTLSVPQIVEISRQLQFFYAAMAKQGLDAGTRRAKRLFS</sequence>
<evidence type="ECO:0000256" key="1">
    <source>
        <dbReference type="SAM" id="MobiDB-lite"/>
    </source>
</evidence>
<evidence type="ECO:0000313" key="4">
    <source>
        <dbReference type="Proteomes" id="UP001297600"/>
    </source>
</evidence>
<keyword evidence="2" id="KW-0472">Membrane</keyword>
<feature type="region of interest" description="Disordered" evidence="1">
    <location>
        <begin position="49"/>
        <end position="99"/>
    </location>
</feature>
<evidence type="ECO:0000256" key="2">
    <source>
        <dbReference type="SAM" id="Phobius"/>
    </source>
</evidence>
<dbReference type="Proteomes" id="UP001297600">
    <property type="component" value="Unassembled WGS sequence"/>
</dbReference>
<accession>A0ABS9MQQ6</accession>
<dbReference type="EMBL" id="JAKNCT010000006">
    <property type="protein sequence ID" value="MCG5030957.1"/>
    <property type="molecule type" value="Genomic_DNA"/>
</dbReference>
<organism evidence="3 4">
    <name type="scientific">Mesosutterella porci</name>
    <dbReference type="NCBI Taxonomy" id="2915351"/>
    <lineage>
        <taxon>Bacteria</taxon>
        <taxon>Pseudomonadati</taxon>
        <taxon>Pseudomonadota</taxon>
        <taxon>Betaproteobacteria</taxon>
        <taxon>Burkholderiales</taxon>
        <taxon>Sutterellaceae</taxon>
        <taxon>Mesosutterella</taxon>
    </lineage>
</organism>
<feature type="transmembrane region" description="Helical" evidence="2">
    <location>
        <begin position="6"/>
        <end position="24"/>
    </location>
</feature>
<keyword evidence="2" id="KW-1133">Transmembrane helix</keyword>
<comment type="caution">
    <text evidence="3">The sequence shown here is derived from an EMBL/GenBank/DDBJ whole genome shotgun (WGS) entry which is preliminary data.</text>
</comment>
<keyword evidence="4" id="KW-1185">Reference proteome</keyword>
<evidence type="ECO:0000313" key="3">
    <source>
        <dbReference type="EMBL" id="MCG5030957.1"/>
    </source>
</evidence>
<reference evidence="3 4" key="1">
    <citation type="submission" date="2022-02" db="EMBL/GenBank/DDBJ databases">
        <title>Mesosutterella porci, a novel member of the family Sutterellaceae from pig feces.</title>
        <authorList>
            <person name="Wylensek D."/>
            <person name="Clavel T."/>
        </authorList>
    </citation>
    <scope>NUCLEOTIDE SEQUENCE [LARGE SCALE GENOMIC DNA]</scope>
    <source>
        <strain evidence="4">oilRF-744-wt-GAM-9</strain>
    </source>
</reference>
<name>A0ABS9MQQ6_9BURK</name>
<protein>
    <recommendedName>
        <fullName evidence="5">Cell division protein ZipA</fullName>
    </recommendedName>
</protein>
<dbReference type="RefSeq" id="WP_237978611.1">
    <property type="nucleotide sequence ID" value="NZ_JAKNCT010000006.1"/>
</dbReference>
<keyword evidence="2" id="KW-0812">Transmembrane</keyword>